<evidence type="ECO:0000313" key="10">
    <source>
        <dbReference type="Proteomes" id="UP000007797"/>
    </source>
</evidence>
<dbReference type="InterPro" id="IPR006091">
    <property type="entry name" value="Acyl-CoA_Oxase/DH_mid-dom"/>
</dbReference>
<protein>
    <submittedName>
        <fullName evidence="9">Acyl-CoA oxidase</fullName>
    </submittedName>
</protein>
<dbReference type="SUPFAM" id="SSF56645">
    <property type="entry name" value="Acyl-CoA dehydrogenase NM domain-like"/>
    <property type="match status" value="1"/>
</dbReference>
<evidence type="ECO:0000313" key="9">
    <source>
        <dbReference type="EMBL" id="EGG25144.1"/>
    </source>
</evidence>
<dbReference type="InterPro" id="IPR045008">
    <property type="entry name" value="ACX4-like"/>
</dbReference>
<dbReference type="AlphaFoldDB" id="F4PHG0"/>
<keyword evidence="3 5" id="KW-0285">Flavoprotein</keyword>
<dbReference type="InterPro" id="IPR046373">
    <property type="entry name" value="Acyl-CoA_Oxase/DH_mid-dom_sf"/>
</dbReference>
<sequence>MEENNQVIRKSISRIESISNHLQVVNVAVTEQQQQQQQVKDQVNVGGSVDYYGLNDLLNDKERLIRKQAKQFAESKILPIANKYYEKAEFPFELIPLLKQLKWAGGNIKGYQCPGMTATELGMIAMEFAKVSADIATFYSILQTISMLPIYYCGSELQKLKYLPKMAAMDSIGCFGLTEPLAGSDASGLLCEARKVDNGWILNGEKRWIGNAPFADIIIVWARDTESKKIKGFIVEKGTPGLNVETINNKISLRMVQNGHIYFKECLISDDQRLPNANDFNSGPGKCLFLTRIMAAWISLGVAANAYESCFKYVQSRKQFGTPLSKFQLIQERLVKMLGNLQAMTLMCLRVSHLFDQQKLSYGQIGLLKAYCTSHGREIVSLARECVGGNGIVTDYGVARSFVDMEAIHTFEGSYDINTLIAAREITGHSSFR</sequence>
<dbReference type="InterPro" id="IPR009075">
    <property type="entry name" value="AcylCo_DH/oxidase_C"/>
</dbReference>
<dbReference type="PROSITE" id="PS00072">
    <property type="entry name" value="ACYL_COA_DH_1"/>
    <property type="match status" value="1"/>
</dbReference>
<keyword evidence="4 5" id="KW-0274">FAD</keyword>
<dbReference type="FunFam" id="2.40.110.10:FF:000013">
    <property type="entry name" value="Acyl-coenzyme A oxidase 4 peroxisomal"/>
    <property type="match status" value="1"/>
</dbReference>
<evidence type="ECO:0000259" key="7">
    <source>
        <dbReference type="Pfam" id="PF02770"/>
    </source>
</evidence>
<dbReference type="GeneID" id="14876688"/>
<feature type="domain" description="Acyl-CoA dehydrogenase/oxidase C-terminal" evidence="6">
    <location>
        <begin position="288"/>
        <end position="426"/>
    </location>
</feature>
<dbReference type="OrthoDB" id="435240at2759"/>
<keyword evidence="10" id="KW-1185">Reference proteome</keyword>
<dbReference type="Gene3D" id="1.10.540.10">
    <property type="entry name" value="Acyl-CoA dehydrogenase/oxidase, N-terminal domain"/>
    <property type="match status" value="1"/>
</dbReference>
<dbReference type="Gene3D" id="1.20.140.10">
    <property type="entry name" value="Butyryl-CoA Dehydrogenase, subunit A, domain 3"/>
    <property type="match status" value="1"/>
</dbReference>
<dbReference type="PANTHER" id="PTHR43188">
    <property type="entry name" value="ACYL-COENZYME A OXIDASE"/>
    <property type="match status" value="1"/>
</dbReference>
<evidence type="ECO:0000256" key="3">
    <source>
        <dbReference type="ARBA" id="ARBA00022630"/>
    </source>
</evidence>
<comment type="similarity">
    <text evidence="2 5">Belongs to the acyl-CoA dehydrogenase family.</text>
</comment>
<feature type="domain" description="Acyl-CoA oxidase/dehydrogenase middle" evidence="7">
    <location>
        <begin position="174"/>
        <end position="266"/>
    </location>
</feature>
<dbReference type="GO" id="GO:0050660">
    <property type="term" value="F:flavin adenine dinucleotide binding"/>
    <property type="evidence" value="ECO:0007669"/>
    <property type="project" value="InterPro"/>
</dbReference>
<gene>
    <name evidence="9" type="ORF">DFA_03391</name>
</gene>
<dbReference type="InterPro" id="IPR006089">
    <property type="entry name" value="Acyl-CoA_DH_CS"/>
</dbReference>
<dbReference type="OMA" id="FCSMRTR"/>
<accession>F4PHG0</accession>
<dbReference type="EMBL" id="GL883006">
    <property type="protein sequence ID" value="EGG25144.1"/>
    <property type="molecule type" value="Genomic_DNA"/>
</dbReference>
<evidence type="ECO:0000256" key="2">
    <source>
        <dbReference type="ARBA" id="ARBA00009347"/>
    </source>
</evidence>
<dbReference type="PROSITE" id="PS00073">
    <property type="entry name" value="ACYL_COA_DH_2"/>
    <property type="match status" value="1"/>
</dbReference>
<name>F4PHG0_CACFS</name>
<evidence type="ECO:0000256" key="4">
    <source>
        <dbReference type="ARBA" id="ARBA00022827"/>
    </source>
</evidence>
<comment type="cofactor">
    <cofactor evidence="1 5">
        <name>FAD</name>
        <dbReference type="ChEBI" id="CHEBI:57692"/>
    </cofactor>
</comment>
<organism evidence="9 10">
    <name type="scientific">Cavenderia fasciculata</name>
    <name type="common">Slime mold</name>
    <name type="synonym">Dictyostelium fasciculatum</name>
    <dbReference type="NCBI Taxonomy" id="261658"/>
    <lineage>
        <taxon>Eukaryota</taxon>
        <taxon>Amoebozoa</taxon>
        <taxon>Evosea</taxon>
        <taxon>Eumycetozoa</taxon>
        <taxon>Dictyostelia</taxon>
        <taxon>Acytosteliales</taxon>
        <taxon>Cavenderiaceae</taxon>
        <taxon>Cavenderia</taxon>
    </lineage>
</organism>
<dbReference type="Pfam" id="PF02771">
    <property type="entry name" value="Acyl-CoA_dh_N"/>
    <property type="match status" value="1"/>
</dbReference>
<evidence type="ECO:0000256" key="1">
    <source>
        <dbReference type="ARBA" id="ARBA00001974"/>
    </source>
</evidence>
<dbReference type="KEGG" id="dfa:DFA_03391"/>
<dbReference type="InterPro" id="IPR009100">
    <property type="entry name" value="AcylCoA_DH/oxidase_NM_dom_sf"/>
</dbReference>
<dbReference type="GO" id="GO:0005777">
    <property type="term" value="C:peroxisome"/>
    <property type="evidence" value="ECO:0007669"/>
    <property type="project" value="TreeGrafter"/>
</dbReference>
<dbReference type="STRING" id="1054147.F4PHG0"/>
<keyword evidence="5" id="KW-0560">Oxidoreductase</keyword>
<dbReference type="GO" id="GO:0003995">
    <property type="term" value="F:acyl-CoA dehydrogenase activity"/>
    <property type="evidence" value="ECO:0007669"/>
    <property type="project" value="InterPro"/>
</dbReference>
<dbReference type="Proteomes" id="UP000007797">
    <property type="component" value="Unassembled WGS sequence"/>
</dbReference>
<dbReference type="Pfam" id="PF00441">
    <property type="entry name" value="Acyl-CoA_dh_1"/>
    <property type="match status" value="1"/>
</dbReference>
<evidence type="ECO:0000259" key="6">
    <source>
        <dbReference type="Pfam" id="PF00441"/>
    </source>
</evidence>
<evidence type="ECO:0000256" key="5">
    <source>
        <dbReference type="RuleBase" id="RU362125"/>
    </source>
</evidence>
<dbReference type="InterPro" id="IPR036250">
    <property type="entry name" value="AcylCo_DH-like_C"/>
</dbReference>
<dbReference type="InterPro" id="IPR013786">
    <property type="entry name" value="AcylCoA_DH/ox_N"/>
</dbReference>
<dbReference type="RefSeq" id="XP_004362995.1">
    <property type="nucleotide sequence ID" value="XM_004362938.1"/>
</dbReference>
<dbReference type="GO" id="GO:0006635">
    <property type="term" value="P:fatty acid beta-oxidation"/>
    <property type="evidence" value="ECO:0007669"/>
    <property type="project" value="InterPro"/>
</dbReference>
<dbReference type="SUPFAM" id="SSF47203">
    <property type="entry name" value="Acyl-CoA dehydrogenase C-terminal domain-like"/>
    <property type="match status" value="1"/>
</dbReference>
<reference evidence="10" key="1">
    <citation type="journal article" date="2011" name="Genome Res.">
        <title>Phylogeny-wide analysis of social amoeba genomes highlights ancient origins for complex intercellular communication.</title>
        <authorList>
            <person name="Heidel A.J."/>
            <person name="Lawal H.M."/>
            <person name="Felder M."/>
            <person name="Schilde C."/>
            <person name="Helps N.R."/>
            <person name="Tunggal B."/>
            <person name="Rivero F."/>
            <person name="John U."/>
            <person name="Schleicher M."/>
            <person name="Eichinger L."/>
            <person name="Platzer M."/>
            <person name="Noegel A.A."/>
            <person name="Schaap P."/>
            <person name="Gloeckner G."/>
        </authorList>
    </citation>
    <scope>NUCLEOTIDE SEQUENCE [LARGE SCALE GENOMIC DNA]</scope>
    <source>
        <strain evidence="10">SH3</strain>
    </source>
</reference>
<dbReference type="InterPro" id="IPR037069">
    <property type="entry name" value="AcylCoA_DH/ox_N_sf"/>
</dbReference>
<proteinExistence type="inferred from homology"/>
<dbReference type="Pfam" id="PF02770">
    <property type="entry name" value="Acyl-CoA_dh_M"/>
    <property type="match status" value="1"/>
</dbReference>
<dbReference type="PANTHER" id="PTHR43188:SF1">
    <property type="entry name" value="ACYL-COA DEHYDROGENASE"/>
    <property type="match status" value="1"/>
</dbReference>
<feature type="domain" description="Acyl-CoA dehydrogenase/oxidase N-terminal" evidence="8">
    <location>
        <begin position="60"/>
        <end position="169"/>
    </location>
</feature>
<dbReference type="Gene3D" id="2.40.110.10">
    <property type="entry name" value="Butyryl-CoA Dehydrogenase, subunit A, domain 2"/>
    <property type="match status" value="1"/>
</dbReference>
<evidence type="ECO:0000259" key="8">
    <source>
        <dbReference type="Pfam" id="PF02771"/>
    </source>
</evidence>